<protein>
    <submittedName>
        <fullName evidence="3">STAS domain-containing protein</fullName>
    </submittedName>
</protein>
<dbReference type="SUPFAM" id="SSF52091">
    <property type="entry name" value="SpoIIaa-like"/>
    <property type="match status" value="1"/>
</dbReference>
<dbReference type="InterPro" id="IPR036513">
    <property type="entry name" value="STAS_dom_sf"/>
</dbReference>
<evidence type="ECO:0000256" key="1">
    <source>
        <dbReference type="ARBA" id="ARBA00022553"/>
    </source>
</evidence>
<dbReference type="InterPro" id="IPR002645">
    <property type="entry name" value="STAS_dom"/>
</dbReference>
<feature type="domain" description="STAS" evidence="2">
    <location>
        <begin position="160"/>
        <end position="271"/>
    </location>
</feature>
<sequence length="286" mass="30481">MTNDIREIAGLIGSDESGVIQEWLAEGSAAGAKGSTQAVQAEAAEFLRAFSRGLQGEGDAADFDNGAAWAAMRSVIGTISRSRAAQGATAAETAAFLLSFKKPLFNRVQQALGGQPERAIRVLWAASLLVDRIAQESTAVYQQAREDIIKRQQEELLELSTPVVKLWDGVLAVPMIGTLDSSRTQLVMETLLQRLVETESQLAIIDITGVPTVDTLVAQHLLKTVAAIRLMGADCIISGIRPQIAQTIVHLGIELHGITTRATLADALAIAIKRSGYTISRSAEPA</sequence>
<proteinExistence type="predicted"/>
<keyword evidence="4" id="KW-1185">Reference proteome</keyword>
<dbReference type="PROSITE" id="PS50801">
    <property type="entry name" value="STAS"/>
    <property type="match status" value="1"/>
</dbReference>
<dbReference type="RefSeq" id="WP_332288121.1">
    <property type="nucleotide sequence ID" value="NZ_JAZIBG010000014.1"/>
</dbReference>
<evidence type="ECO:0000313" key="3">
    <source>
        <dbReference type="EMBL" id="MEF7613174.1"/>
    </source>
</evidence>
<name>A0AAW9QCP5_9BURK</name>
<dbReference type="InterPro" id="IPR051932">
    <property type="entry name" value="Bact_StressResp_Reg"/>
</dbReference>
<dbReference type="Gene3D" id="3.30.750.24">
    <property type="entry name" value="STAS domain"/>
    <property type="match status" value="1"/>
</dbReference>
<dbReference type="InterPro" id="IPR025751">
    <property type="entry name" value="RsbRD_N_dom"/>
</dbReference>
<evidence type="ECO:0000259" key="2">
    <source>
        <dbReference type="PROSITE" id="PS50801"/>
    </source>
</evidence>
<gene>
    <name evidence="3" type="ORF">V4F39_04560</name>
</gene>
<dbReference type="EMBL" id="JAZIBG010000014">
    <property type="protein sequence ID" value="MEF7613174.1"/>
    <property type="molecule type" value="Genomic_DNA"/>
</dbReference>
<reference evidence="3 4" key="1">
    <citation type="submission" date="2024-02" db="EMBL/GenBank/DDBJ databases">
        <title>Genome sequence of Aquincola sp. MAHUQ-54.</title>
        <authorList>
            <person name="Huq M.A."/>
        </authorList>
    </citation>
    <scope>NUCLEOTIDE SEQUENCE [LARGE SCALE GENOMIC DNA]</scope>
    <source>
        <strain evidence="3 4">MAHUQ-54</strain>
    </source>
</reference>
<organism evidence="3 4">
    <name type="scientific">Aquincola agrisoli</name>
    <dbReference type="NCBI Taxonomy" id="3119538"/>
    <lineage>
        <taxon>Bacteria</taxon>
        <taxon>Pseudomonadati</taxon>
        <taxon>Pseudomonadota</taxon>
        <taxon>Betaproteobacteria</taxon>
        <taxon>Burkholderiales</taxon>
        <taxon>Sphaerotilaceae</taxon>
        <taxon>Aquincola</taxon>
    </lineage>
</organism>
<dbReference type="PANTHER" id="PTHR33745:SF3">
    <property type="entry name" value="RSBT CO-ANTAGONIST PROTEIN RSBRC"/>
    <property type="match status" value="1"/>
</dbReference>
<evidence type="ECO:0000313" key="4">
    <source>
        <dbReference type="Proteomes" id="UP001336250"/>
    </source>
</evidence>
<accession>A0AAW9QCP5</accession>
<comment type="caution">
    <text evidence="3">The sequence shown here is derived from an EMBL/GenBank/DDBJ whole genome shotgun (WGS) entry which is preliminary data.</text>
</comment>
<dbReference type="PANTHER" id="PTHR33745">
    <property type="entry name" value="RSBT ANTAGONIST PROTEIN RSBS-RELATED"/>
    <property type="match status" value="1"/>
</dbReference>
<dbReference type="Pfam" id="PF14361">
    <property type="entry name" value="RsbRD_N"/>
    <property type="match status" value="1"/>
</dbReference>
<dbReference type="Pfam" id="PF01740">
    <property type="entry name" value="STAS"/>
    <property type="match status" value="1"/>
</dbReference>
<dbReference type="Proteomes" id="UP001336250">
    <property type="component" value="Unassembled WGS sequence"/>
</dbReference>
<dbReference type="AlphaFoldDB" id="A0AAW9QCP5"/>
<keyword evidence="1" id="KW-0597">Phosphoprotein</keyword>
<dbReference type="CDD" id="cd07041">
    <property type="entry name" value="STAS_RsbR_RsbS_like"/>
    <property type="match status" value="1"/>
</dbReference>